<dbReference type="EMBL" id="LT853885">
    <property type="protein sequence ID" value="SMR01952.1"/>
    <property type="molecule type" value="Genomic_DNA"/>
</dbReference>
<accession>A0A1Y6HJD6</accession>
<dbReference type="RefSeq" id="WP_002804824.1">
    <property type="nucleotide sequence ID" value="NZ_CP016830.1"/>
</dbReference>
<dbReference type="OrthoDB" id="9946075at2"/>
<dbReference type="KEGG" id="xfr:BER92_03045"/>
<evidence type="ECO:0000313" key="1">
    <source>
        <dbReference type="EMBL" id="SMR01952.1"/>
    </source>
</evidence>
<dbReference type="Proteomes" id="UP000195953">
    <property type="component" value="Chromosome 1"/>
</dbReference>
<name>A0A1Y6HJD6_9XANT</name>
<proteinExistence type="predicted"/>
<gene>
    <name evidence="1" type="ORF">PD5205_00632</name>
</gene>
<sequence>MPTVVPVYFGSPAAAQLADDLREHGVVAVDTMRTAARQLAAEVERELGLPSVLEDEGEFLLHLSCVVEPAMEIGSIDYYVYPRAFERDAMDARRMVEAAVRQWHSAGEPSRFAAKLNI</sequence>
<evidence type="ECO:0000313" key="2">
    <source>
        <dbReference type="Proteomes" id="UP000195953"/>
    </source>
</evidence>
<organism evidence="1 2">
    <name type="scientific">Xanthomonas fragariae</name>
    <dbReference type="NCBI Taxonomy" id="48664"/>
    <lineage>
        <taxon>Bacteria</taxon>
        <taxon>Pseudomonadati</taxon>
        <taxon>Pseudomonadota</taxon>
        <taxon>Gammaproteobacteria</taxon>
        <taxon>Lysobacterales</taxon>
        <taxon>Lysobacteraceae</taxon>
        <taxon>Xanthomonas</taxon>
    </lineage>
</organism>
<dbReference type="AlphaFoldDB" id="A0A1Y6HJD6"/>
<dbReference type="STRING" id="48664.BER92_03045"/>
<protein>
    <submittedName>
        <fullName evidence="1">Uncharacterized protein</fullName>
    </submittedName>
</protein>
<reference evidence="1 2" key="1">
    <citation type="submission" date="2017-05" db="EMBL/GenBank/DDBJ databases">
        <authorList>
            <person name="Song R."/>
            <person name="Chenine A.L."/>
            <person name="Ruprecht R.M."/>
        </authorList>
    </citation>
    <scope>NUCLEOTIDE SEQUENCE [LARGE SCALE GENOMIC DNA]</scope>
    <source>
        <strain evidence="1">PD5205</strain>
    </source>
</reference>